<dbReference type="GO" id="GO:0046872">
    <property type="term" value="F:metal ion binding"/>
    <property type="evidence" value="ECO:0007669"/>
    <property type="project" value="UniProtKB-KW"/>
</dbReference>
<comment type="catalytic activity">
    <reaction evidence="9">
        <text>(S)-malate + H(+) = (S)-lactate + CO2</text>
        <dbReference type="Rhea" id="RHEA:46276"/>
        <dbReference type="ChEBI" id="CHEBI:15378"/>
        <dbReference type="ChEBI" id="CHEBI:15589"/>
        <dbReference type="ChEBI" id="CHEBI:16526"/>
        <dbReference type="ChEBI" id="CHEBI:16651"/>
        <dbReference type="EC" id="4.1.1.101"/>
    </reaction>
</comment>
<dbReference type="InterPro" id="IPR001891">
    <property type="entry name" value="Malic_OxRdtase"/>
</dbReference>
<dbReference type="GO" id="GO:0006108">
    <property type="term" value="P:malate metabolic process"/>
    <property type="evidence" value="ECO:0007669"/>
    <property type="project" value="TreeGrafter"/>
</dbReference>
<dbReference type="NCBIfam" id="NF010052">
    <property type="entry name" value="PRK13529.1"/>
    <property type="match status" value="1"/>
</dbReference>
<feature type="domain" description="Malic enzyme N-terminal" evidence="17">
    <location>
        <begin position="88"/>
        <end position="268"/>
    </location>
</feature>
<dbReference type="PRINTS" id="PR00072">
    <property type="entry name" value="MALOXRDTASE"/>
</dbReference>
<keyword evidence="4 14" id="KW-0479">Metal-binding</keyword>
<evidence type="ECO:0000256" key="11">
    <source>
        <dbReference type="ARBA" id="ARBA00074565"/>
    </source>
</evidence>
<evidence type="ECO:0000256" key="1">
    <source>
        <dbReference type="ARBA" id="ARBA00001936"/>
    </source>
</evidence>
<dbReference type="InterPro" id="IPR037062">
    <property type="entry name" value="Malic_N_dom_sf"/>
</dbReference>
<name>A0AAC9KBF4_9PROT</name>
<evidence type="ECO:0000256" key="3">
    <source>
        <dbReference type="ARBA" id="ARBA00011738"/>
    </source>
</evidence>
<keyword evidence="5 18" id="KW-0560">Oxidoreductase</keyword>
<evidence type="ECO:0000256" key="15">
    <source>
        <dbReference type="RuleBase" id="RU003427"/>
    </source>
</evidence>
<feature type="active site" description="Proton donor" evidence="12">
    <location>
        <position position="111"/>
    </location>
</feature>
<feature type="binding site" evidence="14">
    <location>
        <position position="254"/>
    </location>
    <ligand>
        <name>a divalent metal cation</name>
        <dbReference type="ChEBI" id="CHEBI:60240"/>
    </ligand>
</feature>
<feature type="binding site" evidence="14">
    <location>
        <position position="253"/>
    </location>
    <ligand>
        <name>a divalent metal cation</name>
        <dbReference type="ChEBI" id="CHEBI:60240"/>
    </ligand>
</feature>
<evidence type="ECO:0000256" key="10">
    <source>
        <dbReference type="ARBA" id="ARBA00066983"/>
    </source>
</evidence>
<dbReference type="FunFam" id="3.40.50.720:FF:000182">
    <property type="entry name" value="NAD-dependent malic enzyme"/>
    <property type="match status" value="1"/>
</dbReference>
<dbReference type="RefSeq" id="WP_072573140.1">
    <property type="nucleotide sequence ID" value="NZ_CP018191.1"/>
</dbReference>
<feature type="active site" description="Proton acceptor" evidence="12">
    <location>
        <position position="182"/>
    </location>
</feature>
<dbReference type="SUPFAM" id="SSF51735">
    <property type="entry name" value="NAD(P)-binding Rossmann-fold domains"/>
    <property type="match status" value="1"/>
</dbReference>
<dbReference type="GO" id="GO:0005829">
    <property type="term" value="C:cytosol"/>
    <property type="evidence" value="ECO:0007669"/>
    <property type="project" value="TreeGrafter"/>
</dbReference>
<keyword evidence="8" id="KW-0456">Lyase</keyword>
<dbReference type="InterPro" id="IPR036291">
    <property type="entry name" value="NAD(P)-bd_dom_sf"/>
</dbReference>
<proteinExistence type="inferred from homology"/>
<sequence length="573" mass="63207">MGTTPGTELPNAAGEHVVEVSRTGYELLSDPLLNKGMAFSEEERTAFHLHGLLPPHVGNLDEQVNRRLTAFRELKSPINRYIFLRDLQDTNETLFYALLSRNLEEMMPVVYTPTVGLGCQKFSRLFRKPRGLFLSPPHQDQIDEILSHPRFDHVQVIVVSDGERILGLGDQGAGGMGIPIGKLALYTACGGIPPWATLPILLDTGTDNKERHDDPLYIGWRHERIRGEAYDSFIDTFVGAVQRRWPHVLLQWEDFARPNAGRLLTKYRDQLCTFNDDIQGTASVTVGTLMAAASVAGVPMKDQRIVVVGAGSAGVGIARMLRQAMIEEGVPEHEAHRRFFLVDRDGLLREGDNNLAAFQQEFAVPADVLSHWDVREKPGLEAVIRNAHPTTLIGVSGQPGLFTEEAIREMAQHVARPVIFPLSNPTANAEATPADLLAWTDGQAIIGTGSPFDPVQINGRTVMIDQTNNSYIFPGVGLGAIASRAVHVTDAMFLAAARALAEMSPARTDPALTLLPHLAKMRDVSRHVAVAVGLCAMRDGQAEPCDEQTLRARVDELMWEPQYPTYRRVEPKR</sequence>
<evidence type="ECO:0000256" key="9">
    <source>
        <dbReference type="ARBA" id="ARBA00051739"/>
    </source>
</evidence>
<feature type="binding site" evidence="13">
    <location>
        <position position="424"/>
    </location>
    <ligand>
        <name>(S)-malate</name>
        <dbReference type="ChEBI" id="CHEBI:15589"/>
    </ligand>
</feature>
<dbReference type="GO" id="GO:0043464">
    <property type="term" value="P:malolactic fermentation"/>
    <property type="evidence" value="ECO:0007669"/>
    <property type="project" value="UniProtKB-ARBA"/>
</dbReference>
<dbReference type="PANTHER" id="PTHR23406">
    <property type="entry name" value="MALIC ENZYME-RELATED"/>
    <property type="match status" value="1"/>
</dbReference>
<evidence type="ECO:0000256" key="5">
    <source>
        <dbReference type="ARBA" id="ARBA00023002"/>
    </source>
</evidence>
<evidence type="ECO:0000259" key="17">
    <source>
        <dbReference type="SMART" id="SM01274"/>
    </source>
</evidence>
<dbReference type="SMART" id="SM00919">
    <property type="entry name" value="Malic_M"/>
    <property type="match status" value="1"/>
</dbReference>
<comment type="cofactor">
    <cofactor evidence="1">
        <name>Mn(2+)</name>
        <dbReference type="ChEBI" id="CHEBI:29035"/>
    </cofactor>
</comment>
<dbReference type="InterPro" id="IPR012301">
    <property type="entry name" value="Malic_N_dom"/>
</dbReference>
<dbReference type="PIRSF" id="PIRSF000106">
    <property type="entry name" value="ME"/>
    <property type="match status" value="1"/>
</dbReference>
<evidence type="ECO:0000259" key="16">
    <source>
        <dbReference type="SMART" id="SM00919"/>
    </source>
</evidence>
<evidence type="ECO:0000256" key="14">
    <source>
        <dbReference type="PIRSR" id="PIRSR000106-3"/>
    </source>
</evidence>
<comment type="subunit">
    <text evidence="3">Homodimer.</text>
</comment>
<dbReference type="GO" id="GO:0051287">
    <property type="term" value="F:NAD binding"/>
    <property type="evidence" value="ECO:0007669"/>
    <property type="project" value="InterPro"/>
</dbReference>
<feature type="domain" description="Malic enzyme NAD-binding" evidence="16">
    <location>
        <begin position="278"/>
        <end position="537"/>
    </location>
</feature>
<feature type="binding site" evidence="14">
    <location>
        <position position="277"/>
    </location>
    <ligand>
        <name>a divalent metal cation</name>
        <dbReference type="ChEBI" id="CHEBI:60240"/>
    </ligand>
</feature>
<dbReference type="GO" id="GO:0016616">
    <property type="term" value="F:oxidoreductase activity, acting on the CH-OH group of donors, NAD or NADP as acceptor"/>
    <property type="evidence" value="ECO:0007669"/>
    <property type="project" value="InterPro"/>
</dbReference>
<evidence type="ECO:0000256" key="7">
    <source>
        <dbReference type="ARBA" id="ARBA00023211"/>
    </source>
</evidence>
<dbReference type="EC" id="4.1.1.101" evidence="10"/>
<dbReference type="GO" id="GO:0043883">
    <property type="term" value="F:malolactic enzyme activity"/>
    <property type="evidence" value="ECO:0007669"/>
    <property type="project" value="UniProtKB-EC"/>
</dbReference>
<dbReference type="InterPro" id="IPR012302">
    <property type="entry name" value="Malic_NAD-bd"/>
</dbReference>
<evidence type="ECO:0000313" key="19">
    <source>
        <dbReference type="Proteomes" id="UP000182373"/>
    </source>
</evidence>
<dbReference type="Pfam" id="PF00390">
    <property type="entry name" value="malic"/>
    <property type="match status" value="1"/>
</dbReference>
<dbReference type="PANTHER" id="PTHR23406:SF34">
    <property type="entry name" value="NAD-DEPENDENT MALIC ENZYME, MITOCHONDRIAL"/>
    <property type="match status" value="1"/>
</dbReference>
<evidence type="ECO:0000256" key="2">
    <source>
        <dbReference type="ARBA" id="ARBA00008785"/>
    </source>
</evidence>
<evidence type="ECO:0000256" key="6">
    <source>
        <dbReference type="ARBA" id="ARBA00023027"/>
    </source>
</evidence>
<dbReference type="CDD" id="cd05312">
    <property type="entry name" value="NAD_bind_1_malic_enz"/>
    <property type="match status" value="1"/>
</dbReference>
<dbReference type="InterPro" id="IPR015884">
    <property type="entry name" value="Malic_enzyme_CS"/>
</dbReference>
<feature type="binding site" evidence="13">
    <location>
        <position position="164"/>
    </location>
    <ligand>
        <name>(S)-malate</name>
        <dbReference type="ChEBI" id="CHEBI:15589"/>
    </ligand>
</feature>
<keyword evidence="7" id="KW-0464">Manganese</keyword>
<dbReference type="EMBL" id="CP018191">
    <property type="protein sequence ID" value="APH55332.1"/>
    <property type="molecule type" value="Genomic_DNA"/>
</dbReference>
<accession>A0AAC9KBF4</accession>
<gene>
    <name evidence="18" type="ORF">GbCGDNIH9_2016</name>
</gene>
<reference evidence="19" key="1">
    <citation type="submission" date="2016-11" db="EMBL/GenBank/DDBJ databases">
        <title>Comparative genomic and phenotypic analysis of Granulibacter bethesdensis clinical isolates from patients with chronic granulomatous disease.</title>
        <authorList>
            <person name="Zarember K.A."/>
            <person name="Porcella S.F."/>
            <person name="Chu J."/>
            <person name="Ding L."/>
            <person name="Dahlstrom E."/>
            <person name="Barbian K."/>
            <person name="Martens C."/>
            <person name="Sykora L."/>
            <person name="Kramer S."/>
            <person name="Pettinato A.M."/>
            <person name="Hong H."/>
            <person name="Wald G."/>
            <person name="Berg L.J."/>
            <person name="Rogge L.S."/>
            <person name="Greenberg D.E."/>
            <person name="Falcone E.L."/>
            <person name="Neves J.F."/>
            <person name="Simoes M.J."/>
            <person name="Casal M."/>
            <person name="Rodriguez-Lopez F.C."/>
            <person name="Zelazny A."/>
            <person name="Gallin J.I."/>
            <person name="Holland S.M."/>
        </authorList>
    </citation>
    <scope>NUCLEOTIDE SEQUENCE [LARGE SCALE GENOMIC DNA]</scope>
    <source>
        <strain evidence="19">NIH9.1</strain>
    </source>
</reference>
<organism evidence="18 19">
    <name type="scientific">Granulibacter bethesdensis</name>
    <dbReference type="NCBI Taxonomy" id="364410"/>
    <lineage>
        <taxon>Bacteria</taxon>
        <taxon>Pseudomonadati</taxon>
        <taxon>Pseudomonadota</taxon>
        <taxon>Alphaproteobacteria</taxon>
        <taxon>Acetobacterales</taxon>
        <taxon>Acetobacteraceae</taxon>
        <taxon>Granulibacter</taxon>
    </lineage>
</organism>
<dbReference type="GO" id="GO:0004470">
    <property type="term" value="F:malic enzyme activity"/>
    <property type="evidence" value="ECO:0007669"/>
    <property type="project" value="InterPro"/>
</dbReference>
<comment type="similarity">
    <text evidence="2 15">Belongs to the malic enzymes family.</text>
</comment>
<evidence type="ECO:0000256" key="8">
    <source>
        <dbReference type="ARBA" id="ARBA00023239"/>
    </source>
</evidence>
<dbReference type="Gene3D" id="3.40.50.10380">
    <property type="entry name" value="Malic enzyme, N-terminal domain"/>
    <property type="match status" value="1"/>
</dbReference>
<dbReference type="InterPro" id="IPR046346">
    <property type="entry name" value="Aminoacid_DH-like_N_sf"/>
</dbReference>
<dbReference type="FunFam" id="3.40.50.10380:FF:000001">
    <property type="entry name" value="NAD-dependent malic enzyme"/>
    <property type="match status" value="1"/>
</dbReference>
<comment type="cofactor">
    <cofactor evidence="14">
        <name>Mg(2+)</name>
        <dbReference type="ChEBI" id="CHEBI:18420"/>
    </cofactor>
    <cofactor evidence="14">
        <name>Mn(2+)</name>
        <dbReference type="ChEBI" id="CHEBI:29035"/>
    </cofactor>
    <text evidence="14">Divalent metal cations. Prefers magnesium or manganese.</text>
</comment>
<dbReference type="Gene3D" id="3.40.50.720">
    <property type="entry name" value="NAD(P)-binding Rossmann-like Domain"/>
    <property type="match status" value="1"/>
</dbReference>
<keyword evidence="6" id="KW-0520">NAD</keyword>
<dbReference type="SUPFAM" id="SSF53223">
    <property type="entry name" value="Aminoacid dehydrogenase-like, N-terminal domain"/>
    <property type="match status" value="1"/>
</dbReference>
<dbReference type="SMART" id="SM01274">
    <property type="entry name" value="malic"/>
    <property type="match status" value="1"/>
</dbReference>
<protein>
    <recommendedName>
        <fullName evidence="11">Malolactic enzyme</fullName>
        <ecNumber evidence="10">4.1.1.101</ecNumber>
    </recommendedName>
</protein>
<dbReference type="Pfam" id="PF03949">
    <property type="entry name" value="Malic_M"/>
    <property type="match status" value="1"/>
</dbReference>
<evidence type="ECO:0000256" key="4">
    <source>
        <dbReference type="ARBA" id="ARBA00022723"/>
    </source>
</evidence>
<dbReference type="Proteomes" id="UP000182373">
    <property type="component" value="Chromosome"/>
</dbReference>
<dbReference type="AlphaFoldDB" id="A0AAC9KBF4"/>
<evidence type="ECO:0000313" key="18">
    <source>
        <dbReference type="EMBL" id="APH55332.1"/>
    </source>
</evidence>
<evidence type="ECO:0000256" key="13">
    <source>
        <dbReference type="PIRSR" id="PIRSR000106-2"/>
    </source>
</evidence>
<feature type="binding site" evidence="13">
    <location>
        <position position="468"/>
    </location>
    <ligand>
        <name>(S)-malate</name>
        <dbReference type="ChEBI" id="CHEBI:15589"/>
    </ligand>
</feature>
<evidence type="ECO:0000256" key="12">
    <source>
        <dbReference type="PIRSR" id="PIRSR000106-1"/>
    </source>
</evidence>
<dbReference type="PROSITE" id="PS00331">
    <property type="entry name" value="MALIC_ENZYMES"/>
    <property type="match status" value="1"/>
</dbReference>